<sequence length="102" mass="11742">MAIIQLFFFLVFASILFFIVSALLRANENQRRLEKAFYHLLEREKCRISTIQLSVVAQVDADIAKPYLERQAKAFGATLEVDVDGDPFYRFPKLRPSDSALE</sequence>
<evidence type="ECO:0000256" key="1">
    <source>
        <dbReference type="SAM" id="Phobius"/>
    </source>
</evidence>
<dbReference type="AlphaFoldDB" id="A0A6H1U5T3"/>
<reference evidence="2 3" key="1">
    <citation type="submission" date="2020-04" db="EMBL/GenBank/DDBJ databases">
        <authorList>
            <person name="Basu S."/>
            <person name="Maruthanayagam V."/>
            <person name="Chakraborty S."/>
            <person name="Pramanik A."/>
            <person name="Mukherjee J."/>
            <person name="Brink B."/>
        </authorList>
    </citation>
    <scope>NUCLEOTIDE SEQUENCE [LARGE SCALE GENOMIC DNA]</scope>
    <source>
        <strain evidence="2 3">AP17</strain>
    </source>
</reference>
<proteinExistence type="predicted"/>
<accession>A0A6H1U5T3</accession>
<gene>
    <name evidence="2" type="ORF">HCG48_22265</name>
</gene>
<keyword evidence="3" id="KW-1185">Reference proteome</keyword>
<dbReference type="RefSeq" id="WP_168571136.1">
    <property type="nucleotide sequence ID" value="NZ_CP051167.1"/>
</dbReference>
<organism evidence="2 3">
    <name type="scientific">Oxynema aestuarii AP17</name>
    <dbReference type="NCBI Taxonomy" id="2064643"/>
    <lineage>
        <taxon>Bacteria</taxon>
        <taxon>Bacillati</taxon>
        <taxon>Cyanobacteriota</taxon>
        <taxon>Cyanophyceae</taxon>
        <taxon>Oscillatoriophycideae</taxon>
        <taxon>Oscillatoriales</taxon>
        <taxon>Oscillatoriaceae</taxon>
        <taxon>Oxynema</taxon>
        <taxon>Oxynema aestuarii</taxon>
    </lineage>
</organism>
<dbReference type="EMBL" id="CP051167">
    <property type="protein sequence ID" value="QIZ72989.1"/>
    <property type="molecule type" value="Genomic_DNA"/>
</dbReference>
<keyword evidence="1" id="KW-0472">Membrane</keyword>
<dbReference type="KEGG" id="oxy:HCG48_22265"/>
<evidence type="ECO:0000313" key="2">
    <source>
        <dbReference type="EMBL" id="QIZ72989.1"/>
    </source>
</evidence>
<evidence type="ECO:0000313" key="3">
    <source>
        <dbReference type="Proteomes" id="UP000500857"/>
    </source>
</evidence>
<keyword evidence="1" id="KW-1133">Transmembrane helix</keyword>
<protein>
    <submittedName>
        <fullName evidence="2">Uncharacterized protein</fullName>
    </submittedName>
</protein>
<feature type="transmembrane region" description="Helical" evidence="1">
    <location>
        <begin position="6"/>
        <end position="24"/>
    </location>
</feature>
<keyword evidence="1" id="KW-0812">Transmembrane</keyword>
<name>A0A6H1U5T3_9CYAN</name>
<dbReference type="Proteomes" id="UP000500857">
    <property type="component" value="Chromosome"/>
</dbReference>